<dbReference type="InterPro" id="IPR010997">
    <property type="entry name" value="HRDC-like_sf"/>
</dbReference>
<evidence type="ECO:0000256" key="1">
    <source>
        <dbReference type="ARBA" id="ARBA00004123"/>
    </source>
</evidence>
<dbReference type="EMBL" id="JADBGQ010000009">
    <property type="protein sequence ID" value="KAG5378028.1"/>
    <property type="molecule type" value="Genomic_DNA"/>
</dbReference>
<accession>A0ABQ7KY91</accession>
<dbReference type="PANTHER" id="PTHR21297">
    <property type="entry name" value="DNA-DIRECTED RNA POLYMERASE II"/>
    <property type="match status" value="1"/>
</dbReference>
<evidence type="ECO:0000313" key="3">
    <source>
        <dbReference type="EMBL" id="KAG5378028.1"/>
    </source>
</evidence>
<dbReference type="InterPro" id="IPR038324">
    <property type="entry name" value="Rpb4/RPC9_sf"/>
</dbReference>
<comment type="caution">
    <text evidence="3">The sequence shown here is derived from an EMBL/GenBank/DDBJ whole genome shotgun (WGS) entry which is preliminary data.</text>
</comment>
<protein>
    <recommendedName>
        <fullName evidence="5">RNA polymerase Rpb4/RPC9 core domain-containing protein</fullName>
    </recommendedName>
</protein>
<dbReference type="SUPFAM" id="SSF47819">
    <property type="entry name" value="HRDC-like"/>
    <property type="match status" value="1"/>
</dbReference>
<proteinExistence type="predicted"/>
<dbReference type="InterPro" id="IPR005574">
    <property type="entry name" value="Rpb4/RPC9"/>
</dbReference>
<evidence type="ECO:0008006" key="5">
    <source>
        <dbReference type="Google" id="ProtNLM"/>
    </source>
</evidence>
<comment type="subcellular location">
    <subcellularLocation>
        <location evidence="1">Nucleus</location>
    </subcellularLocation>
</comment>
<feature type="non-terminal residue" evidence="3">
    <location>
        <position position="67"/>
    </location>
</feature>
<dbReference type="InterPro" id="IPR045222">
    <property type="entry name" value="Rpb4-like"/>
</dbReference>
<sequence>MNQVSQVFEKYLQYVKRFSRYKNPDAVRQVREYPLFFHIILSRHQLTEFELCVLGNLCPETAEEAVA</sequence>
<organism evidence="3 4">
    <name type="scientific">Brassica rapa subsp. trilocularis</name>
    <dbReference type="NCBI Taxonomy" id="1813537"/>
    <lineage>
        <taxon>Eukaryota</taxon>
        <taxon>Viridiplantae</taxon>
        <taxon>Streptophyta</taxon>
        <taxon>Embryophyta</taxon>
        <taxon>Tracheophyta</taxon>
        <taxon>Spermatophyta</taxon>
        <taxon>Magnoliopsida</taxon>
        <taxon>eudicotyledons</taxon>
        <taxon>Gunneridae</taxon>
        <taxon>Pentapetalae</taxon>
        <taxon>rosids</taxon>
        <taxon>malvids</taxon>
        <taxon>Brassicales</taxon>
        <taxon>Brassicaceae</taxon>
        <taxon>Brassiceae</taxon>
        <taxon>Brassica</taxon>
    </lineage>
</organism>
<gene>
    <name evidence="3" type="primary">A07g501680.1_BraROA</name>
    <name evidence="3" type="ORF">IGI04_025870</name>
</gene>
<keyword evidence="2" id="KW-0539">Nucleus</keyword>
<keyword evidence="4" id="KW-1185">Reference proteome</keyword>
<dbReference type="Gene3D" id="1.20.1250.40">
    <property type="match status" value="1"/>
</dbReference>
<dbReference type="Pfam" id="PF03874">
    <property type="entry name" value="RNA_pol_Rpb4"/>
    <property type="match status" value="1"/>
</dbReference>
<evidence type="ECO:0000313" key="4">
    <source>
        <dbReference type="Proteomes" id="UP000823674"/>
    </source>
</evidence>
<dbReference type="Proteomes" id="UP000823674">
    <property type="component" value="Chromosome A07"/>
</dbReference>
<name>A0ABQ7KY91_BRACM</name>
<reference evidence="3 4" key="1">
    <citation type="submission" date="2021-03" db="EMBL/GenBank/DDBJ databases">
        <authorList>
            <person name="King G.J."/>
            <person name="Bancroft I."/>
            <person name="Baten A."/>
            <person name="Bloomfield J."/>
            <person name="Borpatragohain P."/>
            <person name="He Z."/>
            <person name="Irish N."/>
            <person name="Irwin J."/>
            <person name="Liu K."/>
            <person name="Mauleon R.P."/>
            <person name="Moore J."/>
            <person name="Morris R."/>
            <person name="Ostergaard L."/>
            <person name="Wang B."/>
            <person name="Wells R."/>
        </authorList>
    </citation>
    <scope>NUCLEOTIDE SEQUENCE [LARGE SCALE GENOMIC DNA]</scope>
    <source>
        <strain evidence="3">R-o-18</strain>
        <tissue evidence="3">Leaf</tissue>
    </source>
</reference>
<evidence type="ECO:0000256" key="2">
    <source>
        <dbReference type="ARBA" id="ARBA00023242"/>
    </source>
</evidence>